<evidence type="ECO:0000313" key="3">
    <source>
        <dbReference type="EMBL" id="KFM70432.1"/>
    </source>
</evidence>
<keyword evidence="2" id="KW-0677">Repeat</keyword>
<evidence type="ECO:0000256" key="2">
    <source>
        <dbReference type="ARBA" id="ARBA00022737"/>
    </source>
</evidence>
<dbReference type="AlphaFoldDB" id="A0A087TZ93"/>
<protein>
    <submittedName>
        <fullName evidence="3">WD repeat domain phosphoinositide-interacting protein 2</fullName>
    </submittedName>
</protein>
<sequence length="165" mass="18220">MEMFGRVLTQSAKYLPTQMSDVLTQQRAFATVHLPSIGQKTVSAITKIQNINYVMIASLEGFLYIYELNTEAGGPCHLVKQHRLEGPLMPFMTPFSSAITPHYLPSKTVEEDAKSSLGLENDPTPCVESNVIEPHNEDHIIKTVCASNGIHAVCDELPPLLNKVE</sequence>
<dbReference type="Proteomes" id="UP000054359">
    <property type="component" value="Unassembled WGS sequence"/>
</dbReference>
<reference evidence="3 4" key="1">
    <citation type="submission" date="2013-11" db="EMBL/GenBank/DDBJ databases">
        <title>Genome sequencing of Stegodyphus mimosarum.</title>
        <authorList>
            <person name="Bechsgaard J."/>
        </authorList>
    </citation>
    <scope>NUCLEOTIDE SEQUENCE [LARGE SCALE GENOMIC DNA]</scope>
</reference>
<proteinExistence type="predicted"/>
<dbReference type="STRING" id="407821.A0A087TZ93"/>
<evidence type="ECO:0000256" key="1">
    <source>
        <dbReference type="ARBA" id="ARBA00022574"/>
    </source>
</evidence>
<dbReference type="InterPro" id="IPR048720">
    <property type="entry name" value="PROPPIN"/>
</dbReference>
<feature type="non-terminal residue" evidence="3">
    <location>
        <position position="165"/>
    </location>
</feature>
<keyword evidence="4" id="KW-1185">Reference proteome</keyword>
<keyword evidence="1" id="KW-0853">WD repeat</keyword>
<organism evidence="3 4">
    <name type="scientific">Stegodyphus mimosarum</name>
    <name type="common">African social velvet spider</name>
    <dbReference type="NCBI Taxonomy" id="407821"/>
    <lineage>
        <taxon>Eukaryota</taxon>
        <taxon>Metazoa</taxon>
        <taxon>Ecdysozoa</taxon>
        <taxon>Arthropoda</taxon>
        <taxon>Chelicerata</taxon>
        <taxon>Arachnida</taxon>
        <taxon>Araneae</taxon>
        <taxon>Araneomorphae</taxon>
        <taxon>Entelegynae</taxon>
        <taxon>Eresoidea</taxon>
        <taxon>Eresidae</taxon>
        <taxon>Stegodyphus</taxon>
    </lineage>
</organism>
<name>A0A087TZ93_STEMI</name>
<gene>
    <name evidence="3" type="ORF">X975_12221</name>
</gene>
<dbReference type="EMBL" id="KK117419">
    <property type="protein sequence ID" value="KFM70432.1"/>
    <property type="molecule type" value="Genomic_DNA"/>
</dbReference>
<evidence type="ECO:0000313" key="4">
    <source>
        <dbReference type="Proteomes" id="UP000054359"/>
    </source>
</evidence>
<dbReference type="Pfam" id="PF21032">
    <property type="entry name" value="PROPPIN"/>
    <property type="match status" value="1"/>
</dbReference>
<dbReference type="OrthoDB" id="1667587at2759"/>
<accession>A0A087TZ93</accession>